<name>A0A1R2BFJ1_9CILI</name>
<feature type="domain" description="F-BAR" evidence="6">
    <location>
        <begin position="1"/>
        <end position="247"/>
    </location>
</feature>
<dbReference type="GO" id="GO:0008017">
    <property type="term" value="F:microtubule binding"/>
    <property type="evidence" value="ECO:0007669"/>
    <property type="project" value="TreeGrafter"/>
</dbReference>
<dbReference type="GO" id="GO:0016050">
    <property type="term" value="P:vesicle organization"/>
    <property type="evidence" value="ECO:0007669"/>
    <property type="project" value="TreeGrafter"/>
</dbReference>
<evidence type="ECO:0000256" key="2">
    <source>
        <dbReference type="ARBA" id="ARBA00022490"/>
    </source>
</evidence>
<dbReference type="PANTHER" id="PTHR23065">
    <property type="entry name" value="PROLINE-SERINE-THREONINE PHOSPHATASE INTERACTING PROTEIN 1"/>
    <property type="match status" value="1"/>
</dbReference>
<keyword evidence="3" id="KW-0597">Phosphoprotein</keyword>
<dbReference type="InterPro" id="IPR022096">
    <property type="entry name" value="SBF1/SBF2"/>
</dbReference>
<dbReference type="AlphaFoldDB" id="A0A1R2BFJ1"/>
<comment type="subcellular location">
    <subcellularLocation>
        <location evidence="1">Cytoplasm</location>
        <location evidence="1">Cytoskeleton</location>
    </subcellularLocation>
</comment>
<evidence type="ECO:0000256" key="5">
    <source>
        <dbReference type="PROSITE-ProRule" id="PRU01077"/>
    </source>
</evidence>
<evidence type="ECO:0000313" key="7">
    <source>
        <dbReference type="EMBL" id="OMJ75521.1"/>
    </source>
</evidence>
<protein>
    <recommendedName>
        <fullName evidence="6">F-BAR domain-containing protein</fullName>
    </recommendedName>
</protein>
<dbReference type="Proteomes" id="UP000187209">
    <property type="component" value="Unassembled WGS sequence"/>
</dbReference>
<dbReference type="Pfam" id="PF12335">
    <property type="entry name" value="SBF2"/>
    <property type="match status" value="1"/>
</dbReference>
<dbReference type="GO" id="GO:0005886">
    <property type="term" value="C:plasma membrane"/>
    <property type="evidence" value="ECO:0007669"/>
    <property type="project" value="TreeGrafter"/>
</dbReference>
<comment type="caution">
    <text evidence="7">The sequence shown here is derived from an EMBL/GenBank/DDBJ whole genome shotgun (WGS) entry which is preliminary data.</text>
</comment>
<evidence type="ECO:0000313" key="8">
    <source>
        <dbReference type="Proteomes" id="UP000187209"/>
    </source>
</evidence>
<dbReference type="GO" id="GO:0030041">
    <property type="term" value="P:actin filament polymerization"/>
    <property type="evidence" value="ECO:0007669"/>
    <property type="project" value="TreeGrafter"/>
</dbReference>
<dbReference type="PANTHER" id="PTHR23065:SF7">
    <property type="entry name" value="NOSTRIN, ISOFORM H"/>
    <property type="match status" value="1"/>
</dbReference>
<evidence type="ECO:0000256" key="4">
    <source>
        <dbReference type="ARBA" id="ARBA00023212"/>
    </source>
</evidence>
<keyword evidence="4" id="KW-0206">Cytoskeleton</keyword>
<accession>A0A1R2BFJ1</accession>
<gene>
    <name evidence="7" type="ORF">SteCoe_25299</name>
</gene>
<dbReference type="InterPro" id="IPR027267">
    <property type="entry name" value="AH/BAR_dom_sf"/>
</dbReference>
<keyword evidence="8" id="KW-1185">Reference proteome</keyword>
<dbReference type="InterPro" id="IPR031160">
    <property type="entry name" value="F_BAR_dom"/>
</dbReference>
<sequence>MFREDSIESLKIIYSDSRKELKEITDFLKEWASIEDIYSKSMEKISSIKFKNTTGSFFENLRIYIQTLSSKAKTFSSCLSNLIISSIEFITAQGESLKTGYTEGKKLNESMLKKYNNVIIALDKYLNACNDCEQVTSNLDYESDDYKKEKIFLKIQSLKKSADIALDNYKSANQSFNQSIKSYNSSIENILDTFNSYEKERYKSLEDTLKILSKVIVERFENIQDPKIVLNEYLVTNELKKKDFLLEEMIVSVYSGTHPLFHDSEKGLRVSLLAESGVSNGTQSAIENMYRKELDFILEKVWDNEILTEDECLKLNERLKDPIGRKAWFWSLNHKRSQGRFEISSECYNIIGELLILALNECESSDDTAIAKTCLILSQTFYKNSPKTYLQTFIINHTIWKSVNFWKNAIDSSIIEELNKQVKDSSHDLSQSKSLITIQLISFGTIMMDFKLPTDLILYIINKLTQKYKISSDEAQSIMPTIQENYNSYYQN</sequence>
<evidence type="ECO:0000256" key="1">
    <source>
        <dbReference type="ARBA" id="ARBA00004245"/>
    </source>
</evidence>
<organism evidence="7 8">
    <name type="scientific">Stentor coeruleus</name>
    <dbReference type="NCBI Taxonomy" id="5963"/>
    <lineage>
        <taxon>Eukaryota</taxon>
        <taxon>Sar</taxon>
        <taxon>Alveolata</taxon>
        <taxon>Ciliophora</taxon>
        <taxon>Postciliodesmatophora</taxon>
        <taxon>Heterotrichea</taxon>
        <taxon>Heterotrichida</taxon>
        <taxon>Stentoridae</taxon>
        <taxon>Stentor</taxon>
    </lineage>
</organism>
<reference evidence="7 8" key="1">
    <citation type="submission" date="2016-11" db="EMBL/GenBank/DDBJ databases">
        <title>The macronuclear genome of Stentor coeruleus: a giant cell with tiny introns.</title>
        <authorList>
            <person name="Slabodnick M."/>
            <person name="Ruby J.G."/>
            <person name="Reiff S.B."/>
            <person name="Swart E.C."/>
            <person name="Gosai S."/>
            <person name="Prabakaran S."/>
            <person name="Witkowska E."/>
            <person name="Larue G.E."/>
            <person name="Fisher S."/>
            <person name="Freeman R.M."/>
            <person name="Gunawardena J."/>
            <person name="Chu W."/>
            <person name="Stover N.A."/>
            <person name="Gregory B.D."/>
            <person name="Nowacki M."/>
            <person name="Derisi J."/>
            <person name="Roy S.W."/>
            <person name="Marshall W.F."/>
            <person name="Sood P."/>
        </authorList>
    </citation>
    <scope>NUCLEOTIDE SEQUENCE [LARGE SCALE GENOMIC DNA]</scope>
    <source>
        <strain evidence="7">WM001</strain>
    </source>
</reference>
<dbReference type="GO" id="GO:0005737">
    <property type="term" value="C:cytoplasm"/>
    <property type="evidence" value="ECO:0007669"/>
    <property type="project" value="TreeGrafter"/>
</dbReference>
<dbReference type="PROSITE" id="PS51741">
    <property type="entry name" value="F_BAR"/>
    <property type="match status" value="1"/>
</dbReference>
<proteinExistence type="predicted"/>
<evidence type="ECO:0000259" key="6">
    <source>
        <dbReference type="PROSITE" id="PS51741"/>
    </source>
</evidence>
<keyword evidence="2" id="KW-0963">Cytoplasm</keyword>
<dbReference type="GO" id="GO:0031982">
    <property type="term" value="C:vesicle"/>
    <property type="evidence" value="ECO:0007669"/>
    <property type="project" value="TreeGrafter"/>
</dbReference>
<dbReference type="SUPFAM" id="SSF103657">
    <property type="entry name" value="BAR/IMD domain-like"/>
    <property type="match status" value="1"/>
</dbReference>
<dbReference type="Gene3D" id="1.20.1270.60">
    <property type="entry name" value="Arfaptin homology (AH) domain/BAR domain"/>
    <property type="match status" value="1"/>
</dbReference>
<evidence type="ECO:0000256" key="3">
    <source>
        <dbReference type="ARBA" id="ARBA00022553"/>
    </source>
</evidence>
<dbReference type="EMBL" id="MPUH01000685">
    <property type="protein sequence ID" value="OMJ75521.1"/>
    <property type="molecule type" value="Genomic_DNA"/>
</dbReference>
<dbReference type="OrthoDB" id="196398at2759"/>
<keyword evidence="5" id="KW-0175">Coiled coil</keyword>